<dbReference type="GeneID" id="62639555"/>
<reference evidence="2 5" key="1">
    <citation type="submission" date="2021-01" db="EMBL/GenBank/DDBJ databases">
        <title>Diatom-associated Roseobacters Show Island Model of Population Structure.</title>
        <authorList>
            <person name="Qu L."/>
            <person name="Feng X."/>
            <person name="Chen Y."/>
            <person name="Li L."/>
            <person name="Wang X."/>
            <person name="Hu Z."/>
            <person name="Wang H."/>
            <person name="Luo H."/>
        </authorList>
    </citation>
    <scope>NUCLEOTIDE SEQUENCE</scope>
    <source>
        <strain evidence="3 5">CC28-63</strain>
        <strain evidence="2">CC28-69</strain>
    </source>
</reference>
<proteinExistence type="predicted"/>
<evidence type="ECO:0000313" key="4">
    <source>
        <dbReference type="Proteomes" id="UP000755667"/>
    </source>
</evidence>
<dbReference type="EMBL" id="JAFBXE010000005">
    <property type="protein sequence ID" value="MBM2412550.1"/>
    <property type="molecule type" value="Genomic_DNA"/>
</dbReference>
<dbReference type="InterPro" id="IPR000639">
    <property type="entry name" value="Epox_hydrolase-like"/>
</dbReference>
<dbReference type="OrthoDB" id="9804723at2"/>
<dbReference type="SUPFAM" id="SSF53474">
    <property type="entry name" value="alpha/beta-Hydrolases"/>
    <property type="match status" value="1"/>
</dbReference>
<dbReference type="Proteomes" id="UP000809440">
    <property type="component" value="Unassembled WGS sequence"/>
</dbReference>
<dbReference type="RefSeq" id="WP_085627847.1">
    <property type="nucleotide sequence ID" value="NZ_JAFBWU010000005.1"/>
</dbReference>
<dbReference type="PRINTS" id="PR00412">
    <property type="entry name" value="EPOXHYDRLASE"/>
</dbReference>
<accession>A0A9Q2NXD4</accession>
<dbReference type="EMBL" id="JAFBXF010000005">
    <property type="protein sequence ID" value="MBM2417213.1"/>
    <property type="molecule type" value="Genomic_DNA"/>
</dbReference>
<sequence length="267" mass="28638">MLDELKGGFPVFVRSLGSGPQPALLLHCALAHSKVWTPLASRLSTALSMVAPDMPGHGRSAPWDRRSDLHDQVTAIAKDCLAEGAHVIGHSFGATVALRLAMEEPDKVHSLTLIEPVLFAAARESDPHVFDTYIETSQSFGAALANDNWSDAAADFIRIWGDGRPWDSLSDTERTSFAAQMPFIRETEPCLVEDANGLLAPGRLEGIRCPTRLIRGANTEPVIAAIHTTLQRRIPGAMDTVIEGAGHMVPITHPDAVASCIGDLING</sequence>
<dbReference type="InterPro" id="IPR000073">
    <property type="entry name" value="AB_hydrolase_1"/>
</dbReference>
<organism evidence="2 4">
    <name type="scientific">Marivita cryptomonadis</name>
    <dbReference type="NCBI Taxonomy" id="505252"/>
    <lineage>
        <taxon>Bacteria</taxon>
        <taxon>Pseudomonadati</taxon>
        <taxon>Pseudomonadota</taxon>
        <taxon>Alphaproteobacteria</taxon>
        <taxon>Rhodobacterales</taxon>
        <taxon>Roseobacteraceae</taxon>
        <taxon>Marivita</taxon>
    </lineage>
</organism>
<dbReference type="InterPro" id="IPR029058">
    <property type="entry name" value="AB_hydrolase_fold"/>
</dbReference>
<dbReference type="AlphaFoldDB" id="A0A9Q2NXD4"/>
<feature type="domain" description="AB hydrolase-1" evidence="1">
    <location>
        <begin position="24"/>
        <end position="258"/>
    </location>
</feature>
<evidence type="ECO:0000259" key="1">
    <source>
        <dbReference type="Pfam" id="PF12697"/>
    </source>
</evidence>
<gene>
    <name evidence="2" type="ORF">JQX41_09580</name>
    <name evidence="3" type="ORF">JQX48_09555</name>
</gene>
<keyword evidence="2" id="KW-0378">Hydrolase</keyword>
<evidence type="ECO:0000313" key="5">
    <source>
        <dbReference type="Proteomes" id="UP000809440"/>
    </source>
</evidence>
<dbReference type="PANTHER" id="PTHR43798">
    <property type="entry name" value="MONOACYLGLYCEROL LIPASE"/>
    <property type="match status" value="1"/>
</dbReference>
<dbReference type="Proteomes" id="UP000755667">
    <property type="component" value="Unassembled WGS sequence"/>
</dbReference>
<keyword evidence="5" id="KW-1185">Reference proteome</keyword>
<evidence type="ECO:0000313" key="2">
    <source>
        <dbReference type="EMBL" id="MBM2412550.1"/>
    </source>
</evidence>
<dbReference type="GO" id="GO:0016787">
    <property type="term" value="F:hydrolase activity"/>
    <property type="evidence" value="ECO:0007669"/>
    <property type="project" value="UniProtKB-KW"/>
</dbReference>
<protein>
    <submittedName>
        <fullName evidence="2">Alpha/beta hydrolase</fullName>
    </submittedName>
</protein>
<comment type="caution">
    <text evidence="2">The sequence shown here is derived from an EMBL/GenBank/DDBJ whole genome shotgun (WGS) entry which is preliminary data.</text>
</comment>
<dbReference type="Gene3D" id="3.40.50.1820">
    <property type="entry name" value="alpha/beta hydrolase"/>
    <property type="match status" value="1"/>
</dbReference>
<name>A0A9Q2NXD4_9RHOB</name>
<dbReference type="Pfam" id="PF12697">
    <property type="entry name" value="Abhydrolase_6"/>
    <property type="match status" value="1"/>
</dbReference>
<dbReference type="PRINTS" id="PR00111">
    <property type="entry name" value="ABHYDROLASE"/>
</dbReference>
<dbReference type="InterPro" id="IPR050266">
    <property type="entry name" value="AB_hydrolase_sf"/>
</dbReference>
<evidence type="ECO:0000313" key="3">
    <source>
        <dbReference type="EMBL" id="MBM2417213.1"/>
    </source>
</evidence>